<evidence type="ECO:0000256" key="5">
    <source>
        <dbReference type="ARBA" id="ARBA00022485"/>
    </source>
</evidence>
<comment type="caution">
    <text evidence="13">The sequence shown here is derived from an EMBL/GenBank/DDBJ whole genome shotgun (WGS) entry which is preliminary data.</text>
</comment>
<dbReference type="PANTHER" id="PTHR33693">
    <property type="entry name" value="TYPE-5 URACIL-DNA GLYCOSYLASE"/>
    <property type="match status" value="1"/>
</dbReference>
<evidence type="ECO:0000256" key="3">
    <source>
        <dbReference type="ARBA" id="ARBA00012030"/>
    </source>
</evidence>
<comment type="catalytic activity">
    <reaction evidence="1">
        <text>Hydrolyzes single-stranded DNA or mismatched double-stranded DNA and polynucleotides, releasing free uracil.</text>
        <dbReference type="EC" id="3.2.2.27"/>
    </reaction>
</comment>
<dbReference type="InterPro" id="IPR036895">
    <property type="entry name" value="Uracil-DNA_glycosylase-like_sf"/>
</dbReference>
<gene>
    <name evidence="13" type="primary">tmung_2</name>
    <name evidence="13" type="ORF">SDC9_87636</name>
</gene>
<keyword evidence="9" id="KW-0408">Iron</keyword>
<evidence type="ECO:0000256" key="2">
    <source>
        <dbReference type="ARBA" id="ARBA00006521"/>
    </source>
</evidence>
<comment type="similarity">
    <text evidence="2">Belongs to the uracil-DNA glycosylase (UDG) superfamily. Type 4 (UDGa) family.</text>
</comment>
<dbReference type="Pfam" id="PF03167">
    <property type="entry name" value="UDG"/>
    <property type="match status" value="1"/>
</dbReference>
<evidence type="ECO:0000256" key="11">
    <source>
        <dbReference type="ARBA" id="ARBA00023204"/>
    </source>
</evidence>
<dbReference type="SMART" id="SM00986">
    <property type="entry name" value="UDG"/>
    <property type="match status" value="1"/>
</dbReference>
<dbReference type="GO" id="GO:0051539">
    <property type="term" value="F:4 iron, 4 sulfur cluster binding"/>
    <property type="evidence" value="ECO:0007669"/>
    <property type="project" value="UniProtKB-KW"/>
</dbReference>
<dbReference type="PANTHER" id="PTHR33693:SF1">
    <property type="entry name" value="TYPE-4 URACIL-DNA GLYCOSYLASE"/>
    <property type="match status" value="1"/>
</dbReference>
<dbReference type="CDD" id="cd10030">
    <property type="entry name" value="UDG-F4_TTUDGA_SPO1dp_like"/>
    <property type="match status" value="1"/>
</dbReference>
<evidence type="ECO:0000256" key="6">
    <source>
        <dbReference type="ARBA" id="ARBA00022723"/>
    </source>
</evidence>
<dbReference type="NCBIfam" id="TIGR00758">
    <property type="entry name" value="UDG_fam4"/>
    <property type="match status" value="1"/>
</dbReference>
<evidence type="ECO:0000256" key="9">
    <source>
        <dbReference type="ARBA" id="ARBA00023004"/>
    </source>
</evidence>
<sequence length="163" mass="17981">MLLIGEAPGAEETKHGRPFVGKAGKQLDELFHLFGISRENAYITNVVKYRPCVRSPRSVRNRTPVPSEVEASLPLLQKELELIRPDFLCTLGNTPLKAVYRLSGEKPEVVGNVHGKRIPLTAGSVSFSLIPLYHPASGIYNRALIEVMREDAEKVHAAIANKT</sequence>
<evidence type="ECO:0000256" key="4">
    <source>
        <dbReference type="ARBA" id="ARBA00019403"/>
    </source>
</evidence>
<keyword evidence="13" id="KW-0326">Glycosidase</keyword>
<evidence type="ECO:0000256" key="10">
    <source>
        <dbReference type="ARBA" id="ARBA00023014"/>
    </source>
</evidence>
<dbReference type="EMBL" id="VSSQ01009204">
    <property type="protein sequence ID" value="MPM40987.1"/>
    <property type="molecule type" value="Genomic_DNA"/>
</dbReference>
<dbReference type="AlphaFoldDB" id="A0A644ZJS7"/>
<proteinExistence type="inferred from homology"/>
<dbReference type="InterPro" id="IPR005273">
    <property type="entry name" value="Ura-DNA_glyco_family4"/>
</dbReference>
<evidence type="ECO:0000256" key="7">
    <source>
        <dbReference type="ARBA" id="ARBA00022763"/>
    </source>
</evidence>
<keyword evidence="10" id="KW-0411">Iron-sulfur</keyword>
<evidence type="ECO:0000313" key="13">
    <source>
        <dbReference type="EMBL" id="MPM40987.1"/>
    </source>
</evidence>
<keyword evidence="7" id="KW-0227">DNA damage</keyword>
<feature type="domain" description="Uracil-DNA glycosylase-like" evidence="12">
    <location>
        <begin position="1"/>
        <end position="153"/>
    </location>
</feature>
<evidence type="ECO:0000256" key="1">
    <source>
        <dbReference type="ARBA" id="ARBA00001400"/>
    </source>
</evidence>
<evidence type="ECO:0000256" key="8">
    <source>
        <dbReference type="ARBA" id="ARBA00022801"/>
    </source>
</evidence>
<keyword evidence="5" id="KW-0004">4Fe-4S</keyword>
<protein>
    <recommendedName>
        <fullName evidence="4">Type-4 uracil-DNA glycosylase</fullName>
        <ecNumber evidence="3">3.2.2.27</ecNumber>
    </recommendedName>
</protein>
<dbReference type="SMART" id="SM00987">
    <property type="entry name" value="UreE_C"/>
    <property type="match status" value="1"/>
</dbReference>
<dbReference type="GO" id="GO:0004844">
    <property type="term" value="F:uracil DNA N-glycosylase activity"/>
    <property type="evidence" value="ECO:0007669"/>
    <property type="project" value="UniProtKB-EC"/>
</dbReference>
<keyword evidence="6" id="KW-0479">Metal-binding</keyword>
<keyword evidence="11" id="KW-0234">DNA repair</keyword>
<dbReference type="InterPro" id="IPR005122">
    <property type="entry name" value="Uracil-DNA_glycosylase-like"/>
</dbReference>
<dbReference type="SUPFAM" id="SSF52141">
    <property type="entry name" value="Uracil-DNA glycosylase-like"/>
    <property type="match status" value="1"/>
</dbReference>
<evidence type="ECO:0000259" key="12">
    <source>
        <dbReference type="SMART" id="SM00986"/>
    </source>
</evidence>
<keyword evidence="8 13" id="KW-0378">Hydrolase</keyword>
<reference evidence="13" key="1">
    <citation type="submission" date="2019-08" db="EMBL/GenBank/DDBJ databases">
        <authorList>
            <person name="Kucharzyk K."/>
            <person name="Murdoch R.W."/>
            <person name="Higgins S."/>
            <person name="Loffler F."/>
        </authorList>
    </citation>
    <scope>NUCLEOTIDE SEQUENCE</scope>
</reference>
<dbReference type="EC" id="3.2.2.27" evidence="3"/>
<dbReference type="GO" id="GO:0046872">
    <property type="term" value="F:metal ion binding"/>
    <property type="evidence" value="ECO:0007669"/>
    <property type="project" value="UniProtKB-KW"/>
</dbReference>
<accession>A0A644ZJS7</accession>
<dbReference type="InterPro" id="IPR051536">
    <property type="entry name" value="UDG_Type-4/5"/>
</dbReference>
<dbReference type="Gene3D" id="3.40.470.10">
    <property type="entry name" value="Uracil-DNA glycosylase-like domain"/>
    <property type="match status" value="1"/>
</dbReference>
<dbReference type="GO" id="GO:0006281">
    <property type="term" value="P:DNA repair"/>
    <property type="evidence" value="ECO:0007669"/>
    <property type="project" value="UniProtKB-KW"/>
</dbReference>
<name>A0A644ZJS7_9ZZZZ</name>
<organism evidence="13">
    <name type="scientific">bioreactor metagenome</name>
    <dbReference type="NCBI Taxonomy" id="1076179"/>
    <lineage>
        <taxon>unclassified sequences</taxon>
        <taxon>metagenomes</taxon>
        <taxon>ecological metagenomes</taxon>
    </lineage>
</organism>